<reference evidence="1" key="1">
    <citation type="submission" date="2014-11" db="EMBL/GenBank/DDBJ databases">
        <authorList>
            <person name="Amaro Gonzalez C."/>
        </authorList>
    </citation>
    <scope>NUCLEOTIDE SEQUENCE</scope>
</reference>
<name>A0A0E9VKD5_ANGAN</name>
<accession>A0A0E9VKD5</accession>
<dbReference type="EMBL" id="GBXM01030101">
    <property type="protein sequence ID" value="JAH78476.1"/>
    <property type="molecule type" value="Transcribed_RNA"/>
</dbReference>
<protein>
    <submittedName>
        <fullName evidence="1">Uncharacterized protein</fullName>
    </submittedName>
</protein>
<proteinExistence type="predicted"/>
<sequence>MQVNCNLIINLHL</sequence>
<evidence type="ECO:0000313" key="1">
    <source>
        <dbReference type="EMBL" id="JAH78476.1"/>
    </source>
</evidence>
<organism evidence="1">
    <name type="scientific">Anguilla anguilla</name>
    <name type="common">European freshwater eel</name>
    <name type="synonym">Muraena anguilla</name>
    <dbReference type="NCBI Taxonomy" id="7936"/>
    <lineage>
        <taxon>Eukaryota</taxon>
        <taxon>Metazoa</taxon>
        <taxon>Chordata</taxon>
        <taxon>Craniata</taxon>
        <taxon>Vertebrata</taxon>
        <taxon>Euteleostomi</taxon>
        <taxon>Actinopterygii</taxon>
        <taxon>Neopterygii</taxon>
        <taxon>Teleostei</taxon>
        <taxon>Anguilliformes</taxon>
        <taxon>Anguillidae</taxon>
        <taxon>Anguilla</taxon>
    </lineage>
</organism>
<reference evidence="1" key="2">
    <citation type="journal article" date="2015" name="Fish Shellfish Immunol.">
        <title>Early steps in the European eel (Anguilla anguilla)-Vibrio vulnificus interaction in the gills: Role of the RtxA13 toxin.</title>
        <authorList>
            <person name="Callol A."/>
            <person name="Pajuelo D."/>
            <person name="Ebbesson L."/>
            <person name="Teles M."/>
            <person name="MacKenzie S."/>
            <person name="Amaro C."/>
        </authorList>
    </citation>
    <scope>NUCLEOTIDE SEQUENCE</scope>
</reference>